<proteinExistence type="predicted"/>
<reference evidence="1" key="2">
    <citation type="submission" date="2020-09" db="EMBL/GenBank/DDBJ databases">
        <authorList>
            <person name="Sun Q."/>
            <person name="Ohkuma M."/>
        </authorList>
    </citation>
    <scope>NUCLEOTIDE SEQUENCE</scope>
    <source>
        <strain evidence="1">JCM 19596</strain>
    </source>
</reference>
<evidence type="ECO:0000313" key="2">
    <source>
        <dbReference type="Proteomes" id="UP000607197"/>
    </source>
</evidence>
<comment type="caution">
    <text evidence="1">The sequence shown here is derived from an EMBL/GenBank/DDBJ whole genome shotgun (WGS) entry which is preliminary data.</text>
</comment>
<gene>
    <name evidence="1" type="ORF">GCM10009039_02240</name>
</gene>
<evidence type="ECO:0000313" key="1">
    <source>
        <dbReference type="EMBL" id="GGL47537.1"/>
    </source>
</evidence>
<sequence length="124" mass="13706">MHLTLDVGESDWSEELLYDYYDFVQSRRADRRPDADWRPVERTPGYVVALDDLTSNGDPLVDEPVPDSLHGALDDYAGTLDADGLDALRDALPDDSDTAFRAETGPLAVAEFARDYDLAVAVDD</sequence>
<dbReference type="AlphaFoldDB" id="A0A830F758"/>
<accession>A0A830F758</accession>
<dbReference type="OrthoDB" id="261524at2157"/>
<organism evidence="1 2">
    <name type="scientific">Halocalculus aciditolerans</name>
    <dbReference type="NCBI Taxonomy" id="1383812"/>
    <lineage>
        <taxon>Archaea</taxon>
        <taxon>Methanobacteriati</taxon>
        <taxon>Methanobacteriota</taxon>
        <taxon>Stenosarchaea group</taxon>
        <taxon>Halobacteria</taxon>
        <taxon>Halobacteriales</taxon>
        <taxon>Halobacteriaceae</taxon>
        <taxon>Halocalculus</taxon>
    </lineage>
</organism>
<protein>
    <submittedName>
        <fullName evidence="1">Uncharacterized protein</fullName>
    </submittedName>
</protein>
<dbReference type="RefSeq" id="WP_188974985.1">
    <property type="nucleotide sequence ID" value="NZ_BMPG01000001.1"/>
</dbReference>
<dbReference type="EMBL" id="BMPG01000001">
    <property type="protein sequence ID" value="GGL47537.1"/>
    <property type="molecule type" value="Genomic_DNA"/>
</dbReference>
<dbReference type="Proteomes" id="UP000607197">
    <property type="component" value="Unassembled WGS sequence"/>
</dbReference>
<reference evidence="1" key="1">
    <citation type="journal article" date="2014" name="Int. J. Syst. Evol. Microbiol.">
        <title>Complete genome sequence of Corynebacterium casei LMG S-19264T (=DSM 44701T), isolated from a smear-ripened cheese.</title>
        <authorList>
            <consortium name="US DOE Joint Genome Institute (JGI-PGF)"/>
            <person name="Walter F."/>
            <person name="Albersmeier A."/>
            <person name="Kalinowski J."/>
            <person name="Ruckert C."/>
        </authorList>
    </citation>
    <scope>NUCLEOTIDE SEQUENCE</scope>
    <source>
        <strain evidence="1">JCM 19596</strain>
    </source>
</reference>
<name>A0A830F758_9EURY</name>
<keyword evidence="2" id="KW-1185">Reference proteome</keyword>